<dbReference type="EMBL" id="QDDR01000011">
    <property type="protein sequence ID" value="PVE45964.1"/>
    <property type="molecule type" value="Genomic_DNA"/>
</dbReference>
<protein>
    <submittedName>
        <fullName evidence="1">Uncharacterized protein</fullName>
    </submittedName>
</protein>
<evidence type="ECO:0000313" key="1">
    <source>
        <dbReference type="EMBL" id="PVE45964.1"/>
    </source>
</evidence>
<dbReference type="Proteomes" id="UP000244810">
    <property type="component" value="Unassembled WGS sequence"/>
</dbReference>
<reference evidence="1 2" key="1">
    <citation type="journal article" date="2011" name="Syst. Appl. Microbiol.">
        <title>Defluviimonas denitrificans gen. nov., sp. nov., and Pararhodobacter aggregans gen. nov., sp. nov., non-phototrophic Rhodobacteraceae from the biofilter of a marine aquaculture.</title>
        <authorList>
            <person name="Foesel B.U."/>
            <person name="Drake H.L."/>
            <person name="Schramm A."/>
        </authorList>
    </citation>
    <scope>NUCLEOTIDE SEQUENCE [LARGE SCALE GENOMIC DNA]</scope>
    <source>
        <strain evidence="1 2">D1-19</strain>
    </source>
</reference>
<dbReference type="AlphaFoldDB" id="A0A2T7UMR2"/>
<dbReference type="OrthoDB" id="7361228at2"/>
<accession>A0A2T7UMR2</accession>
<organism evidence="1 2">
    <name type="scientific">Pararhodobacter aggregans</name>
    <dbReference type="NCBI Taxonomy" id="404875"/>
    <lineage>
        <taxon>Bacteria</taxon>
        <taxon>Pseudomonadati</taxon>
        <taxon>Pseudomonadota</taxon>
        <taxon>Alphaproteobacteria</taxon>
        <taxon>Rhodobacterales</taxon>
        <taxon>Paracoccaceae</taxon>
        <taxon>Pararhodobacter</taxon>
    </lineage>
</organism>
<comment type="caution">
    <text evidence="1">The sequence shown here is derived from an EMBL/GenBank/DDBJ whole genome shotgun (WGS) entry which is preliminary data.</text>
</comment>
<proteinExistence type="predicted"/>
<dbReference type="RefSeq" id="WP_107754666.1">
    <property type="nucleotide sequence ID" value="NZ_QBKF01000015.1"/>
</dbReference>
<keyword evidence="2" id="KW-1185">Reference proteome</keyword>
<sequence>MTRHLDPDSLPLRPPSDAPQERLCLRCRVPFPSEGFGERICRRCKGSSSWRSSVQFAPSTGRQR</sequence>
<name>A0A2T7UMR2_9RHOB</name>
<gene>
    <name evidence="1" type="ORF">DDE23_19330</name>
</gene>
<evidence type="ECO:0000313" key="2">
    <source>
        <dbReference type="Proteomes" id="UP000244810"/>
    </source>
</evidence>